<sequence>MMKSILPGLYLYFAVYLMFGASPGAAAQSFSIESVMSHPFPTELTTAAEGSRMVWAFNEQGRRNVYVAEGPDFKYRRLTNYLKDDGQEITSLSVSNDGQWVVYVRGGEHGSIWDEHETVNPESLPIPPKVEVWRVPFSGGEPVRIGEGGYPVISPNNREVAYTFKGQVWLAPLDGSAPAQPLFVTRGNVGSLVWSPDGAQLAFVANRQGHAFIGIYTNPEMPIQWVAPALASDRSPRWSPDGKRLAFVRTQGTGGAPQPLLTWQHRPWSIWVADVASGEAKQVWKAPQTLRGSIPRTNGSFNLHWGAGDRIVYVSYEDGWPHLYSIPAEGGKPLLLTPGQFAVEHVKLSHDRKWLVFSANTGPDKEDIDRRHVARVPVDKADTEVLTTGDGIEMMPVLTGDGRTLALLSATAQRPPLPSVMDFKRKAKIKLLADDLLPADYPQQKLVVPKQVTFKAEDGVLLHGQLFEPKGGGRNKPAIVYVHGGPSRQMLLGWHYSDYYNNVYAMNQYLASMGFVVLSVNYRLGIGYGYDFQHRENSGESGASEYKDIRAAGKWLAAQPQVDAKRIGVYGGSYGGYLTGLALAHNSDLFAAGVNIHGMSDLTYGGIARILYPDRYEKAPDAEQAVEVMWKSSPAAWVANWTSPVLIIHADDDRNVDFRDSMDLVRRLEDKGVPFETLVLVDDTHHWMRFANAVKVNAATADFFKRKLLNTGEVGLQKGR</sequence>
<dbReference type="GO" id="GO:0004177">
    <property type="term" value="F:aminopeptidase activity"/>
    <property type="evidence" value="ECO:0007669"/>
    <property type="project" value="UniProtKB-KW"/>
</dbReference>
<dbReference type="InterPro" id="IPR011659">
    <property type="entry name" value="WD40"/>
</dbReference>
<evidence type="ECO:0000256" key="4">
    <source>
        <dbReference type="ARBA" id="ARBA00032284"/>
    </source>
</evidence>
<dbReference type="InterPro" id="IPR001375">
    <property type="entry name" value="Peptidase_S9_cat"/>
</dbReference>
<dbReference type="GO" id="GO:0004252">
    <property type="term" value="F:serine-type endopeptidase activity"/>
    <property type="evidence" value="ECO:0007669"/>
    <property type="project" value="InterPro"/>
</dbReference>
<dbReference type="Proteomes" id="UP000198724">
    <property type="component" value="Unassembled WGS sequence"/>
</dbReference>
<evidence type="ECO:0000313" key="10">
    <source>
        <dbReference type="Proteomes" id="UP000198724"/>
    </source>
</evidence>
<keyword evidence="9" id="KW-0645">Protease</keyword>
<evidence type="ECO:0000313" key="9">
    <source>
        <dbReference type="EMBL" id="SFF92708.1"/>
    </source>
</evidence>
<evidence type="ECO:0000256" key="3">
    <source>
        <dbReference type="ARBA" id="ARBA00022990"/>
    </source>
</evidence>
<proteinExistence type="predicted"/>
<dbReference type="GO" id="GO:0006508">
    <property type="term" value="P:proteolysis"/>
    <property type="evidence" value="ECO:0007669"/>
    <property type="project" value="InterPro"/>
</dbReference>
<keyword evidence="3" id="KW-0007">Acetylation</keyword>
<reference evidence="10" key="1">
    <citation type="submission" date="2016-10" db="EMBL/GenBank/DDBJ databases">
        <authorList>
            <person name="Varghese N."/>
            <person name="Submissions S."/>
        </authorList>
    </citation>
    <scope>NUCLEOTIDE SEQUENCE [LARGE SCALE GENOMIC DNA]</scope>
    <source>
        <strain evidence="10">LP51</strain>
    </source>
</reference>
<dbReference type="RefSeq" id="WP_092098504.1">
    <property type="nucleotide sequence ID" value="NZ_FOOT01000001.1"/>
</dbReference>
<evidence type="ECO:0000259" key="8">
    <source>
        <dbReference type="Pfam" id="PF00930"/>
    </source>
</evidence>
<evidence type="ECO:0000256" key="2">
    <source>
        <dbReference type="ARBA" id="ARBA00022825"/>
    </source>
</evidence>
<keyword evidence="9" id="KW-0031">Aminopeptidase</keyword>
<dbReference type="Pfam" id="PF00930">
    <property type="entry name" value="DPPIV_N"/>
    <property type="match status" value="1"/>
</dbReference>
<feature type="domain" description="Peptidase S9 prolyl oligopeptidase catalytic" evidence="7">
    <location>
        <begin position="507"/>
        <end position="708"/>
    </location>
</feature>
<keyword evidence="1" id="KW-0378">Hydrolase</keyword>
<protein>
    <recommendedName>
        <fullName evidence="5">Acyl-peptide hydrolase</fullName>
    </recommendedName>
    <alternativeName>
        <fullName evidence="4">Acylaminoacyl-peptidase</fullName>
    </alternativeName>
</protein>
<evidence type="ECO:0000256" key="6">
    <source>
        <dbReference type="ARBA" id="ARBA00045885"/>
    </source>
</evidence>
<dbReference type="PANTHER" id="PTHR42776:SF27">
    <property type="entry name" value="DIPEPTIDYL PEPTIDASE FAMILY MEMBER 6"/>
    <property type="match status" value="1"/>
</dbReference>
<dbReference type="InterPro" id="IPR029058">
    <property type="entry name" value="AB_hydrolase_fold"/>
</dbReference>
<feature type="domain" description="Dipeptidylpeptidase IV N-terminal" evidence="8">
    <location>
        <begin position="305"/>
        <end position="388"/>
    </location>
</feature>
<evidence type="ECO:0000256" key="5">
    <source>
        <dbReference type="ARBA" id="ARBA00032596"/>
    </source>
</evidence>
<name>A0A1I2MNL8_9BACT</name>
<evidence type="ECO:0000256" key="1">
    <source>
        <dbReference type="ARBA" id="ARBA00022801"/>
    </source>
</evidence>
<dbReference type="Pfam" id="PF07676">
    <property type="entry name" value="PD40"/>
    <property type="match status" value="2"/>
</dbReference>
<dbReference type="Gene3D" id="3.40.50.1820">
    <property type="entry name" value="alpha/beta hydrolase"/>
    <property type="match status" value="1"/>
</dbReference>
<dbReference type="SUPFAM" id="SSF82171">
    <property type="entry name" value="DPP6 N-terminal domain-like"/>
    <property type="match status" value="1"/>
</dbReference>
<dbReference type="EMBL" id="FOOT01000001">
    <property type="protein sequence ID" value="SFF92708.1"/>
    <property type="molecule type" value="Genomic_DNA"/>
</dbReference>
<organism evidence="9 10">
    <name type="scientific">Pontibacter chinhatensis</name>
    <dbReference type="NCBI Taxonomy" id="1436961"/>
    <lineage>
        <taxon>Bacteria</taxon>
        <taxon>Pseudomonadati</taxon>
        <taxon>Bacteroidota</taxon>
        <taxon>Cytophagia</taxon>
        <taxon>Cytophagales</taxon>
        <taxon>Hymenobacteraceae</taxon>
        <taxon>Pontibacter</taxon>
    </lineage>
</organism>
<evidence type="ECO:0000259" key="7">
    <source>
        <dbReference type="Pfam" id="PF00326"/>
    </source>
</evidence>
<accession>A0A1I2MNL8</accession>
<comment type="function">
    <text evidence="6">This enzyme catalyzes the hydrolysis of the N-terminal peptide bond of an N-acetylated peptide to generate an N-acetylated amino acid and a peptide with a free N-terminus. It preferentially cleaves off Ac-Ala, Ac-Met and Ac-Ser. Also, involved in the degradation of oxidized and glycated proteins.</text>
</comment>
<gene>
    <name evidence="9" type="ORF">SAMN05421739_101404</name>
</gene>
<dbReference type="OrthoDB" id="9812921at2"/>
<dbReference type="SUPFAM" id="SSF53474">
    <property type="entry name" value="alpha/beta-Hydrolases"/>
    <property type="match status" value="1"/>
</dbReference>
<dbReference type="PROSITE" id="PS00708">
    <property type="entry name" value="PRO_ENDOPEP_SER"/>
    <property type="match status" value="1"/>
</dbReference>
<dbReference type="AlphaFoldDB" id="A0A1I2MNL8"/>
<dbReference type="InterPro" id="IPR002471">
    <property type="entry name" value="Pept_S9_AS"/>
</dbReference>
<dbReference type="Gene3D" id="2.120.10.30">
    <property type="entry name" value="TolB, C-terminal domain"/>
    <property type="match status" value="1"/>
</dbReference>
<dbReference type="InterPro" id="IPR011042">
    <property type="entry name" value="6-blade_b-propeller_TolB-like"/>
</dbReference>
<keyword evidence="2" id="KW-0720">Serine protease</keyword>
<dbReference type="InterPro" id="IPR002469">
    <property type="entry name" value="Peptidase_S9B_N"/>
</dbReference>
<dbReference type="STRING" id="1436961.SAMN05421739_101404"/>
<keyword evidence="10" id="KW-1185">Reference proteome</keyword>
<dbReference type="PANTHER" id="PTHR42776">
    <property type="entry name" value="SERINE PEPTIDASE S9 FAMILY MEMBER"/>
    <property type="match status" value="1"/>
</dbReference>
<dbReference type="Pfam" id="PF00326">
    <property type="entry name" value="Peptidase_S9"/>
    <property type="match status" value="1"/>
</dbReference>